<dbReference type="FunFam" id="3.40.980.10:FF:000010">
    <property type="entry name" value="Phosphoadenosine phosphosulfate reductase family protein"/>
    <property type="match status" value="1"/>
</dbReference>
<dbReference type="Pfam" id="PF01507">
    <property type="entry name" value="PAPS_reduct"/>
    <property type="match status" value="1"/>
</dbReference>
<evidence type="ECO:0000256" key="1">
    <source>
        <dbReference type="ARBA" id="ARBA00004726"/>
    </source>
</evidence>
<evidence type="ECO:0000313" key="16">
    <source>
        <dbReference type="Proteomes" id="UP001177003"/>
    </source>
</evidence>
<organism evidence="15 16">
    <name type="scientific">Lactuca saligna</name>
    <name type="common">Willowleaf lettuce</name>
    <dbReference type="NCBI Taxonomy" id="75948"/>
    <lineage>
        <taxon>Eukaryota</taxon>
        <taxon>Viridiplantae</taxon>
        <taxon>Streptophyta</taxon>
        <taxon>Embryophyta</taxon>
        <taxon>Tracheophyta</taxon>
        <taxon>Spermatophyta</taxon>
        <taxon>Magnoliopsida</taxon>
        <taxon>eudicotyledons</taxon>
        <taxon>Gunneridae</taxon>
        <taxon>Pentapetalae</taxon>
        <taxon>asterids</taxon>
        <taxon>campanulids</taxon>
        <taxon>Asterales</taxon>
        <taxon>Asteraceae</taxon>
        <taxon>Cichorioideae</taxon>
        <taxon>Cichorieae</taxon>
        <taxon>Lactucinae</taxon>
        <taxon>Lactuca</taxon>
    </lineage>
</organism>
<keyword evidence="9" id="KW-0067">ATP-binding</keyword>
<evidence type="ECO:0000256" key="4">
    <source>
        <dbReference type="ARBA" id="ARBA00022643"/>
    </source>
</evidence>
<accession>A0AA35VAJ0</accession>
<dbReference type="InterPro" id="IPR056596">
    <property type="entry name" value="FLAD1_M"/>
</dbReference>
<dbReference type="PANTHER" id="PTHR23293">
    <property type="entry name" value="FAD SYNTHETASE-RELATED FMN ADENYLYLTRANSFERASE"/>
    <property type="match status" value="1"/>
</dbReference>
<dbReference type="CDD" id="cd23948">
    <property type="entry name" value="FAD_synthase"/>
    <property type="match status" value="1"/>
</dbReference>
<dbReference type="FunFam" id="3.40.50.620:FF:000135">
    <property type="entry name" value="Phosphoadenosine phosphosulfate reductase family protein"/>
    <property type="match status" value="1"/>
</dbReference>
<dbReference type="GO" id="GO:0005524">
    <property type="term" value="F:ATP binding"/>
    <property type="evidence" value="ECO:0007669"/>
    <property type="project" value="UniProtKB-KW"/>
</dbReference>
<dbReference type="Pfam" id="PF00994">
    <property type="entry name" value="MoCF_biosynth"/>
    <property type="match status" value="1"/>
</dbReference>
<dbReference type="AlphaFoldDB" id="A0AA35VAJ0"/>
<keyword evidence="16" id="KW-1185">Reference proteome</keyword>
<dbReference type="InterPro" id="IPR036425">
    <property type="entry name" value="MoaB/Mog-like_dom_sf"/>
</dbReference>
<dbReference type="InterPro" id="IPR001453">
    <property type="entry name" value="MoaB/Mog_dom"/>
</dbReference>
<evidence type="ECO:0000256" key="5">
    <source>
        <dbReference type="ARBA" id="ARBA00022679"/>
    </source>
</evidence>
<evidence type="ECO:0000256" key="3">
    <source>
        <dbReference type="ARBA" id="ARBA00022630"/>
    </source>
</evidence>
<dbReference type="EMBL" id="OX465077">
    <property type="protein sequence ID" value="CAI9268040.1"/>
    <property type="molecule type" value="Genomic_DNA"/>
</dbReference>
<comment type="catalytic activity">
    <reaction evidence="12">
        <text>FMN + ATP + H(+) = FAD + diphosphate</text>
        <dbReference type="Rhea" id="RHEA:17237"/>
        <dbReference type="ChEBI" id="CHEBI:15378"/>
        <dbReference type="ChEBI" id="CHEBI:30616"/>
        <dbReference type="ChEBI" id="CHEBI:33019"/>
        <dbReference type="ChEBI" id="CHEBI:57692"/>
        <dbReference type="ChEBI" id="CHEBI:58210"/>
        <dbReference type="EC" id="2.7.7.2"/>
    </reaction>
</comment>
<keyword evidence="7" id="KW-0547">Nucleotide-binding</keyword>
<keyword evidence="6" id="KW-0548">Nucleotidyltransferase</keyword>
<evidence type="ECO:0000256" key="13">
    <source>
        <dbReference type="SAM" id="MobiDB-lite"/>
    </source>
</evidence>
<reference evidence="15" key="1">
    <citation type="submission" date="2023-04" db="EMBL/GenBank/DDBJ databases">
        <authorList>
            <person name="Vijverberg K."/>
            <person name="Xiong W."/>
            <person name="Schranz E."/>
        </authorList>
    </citation>
    <scope>NUCLEOTIDE SEQUENCE</scope>
</reference>
<evidence type="ECO:0000256" key="7">
    <source>
        <dbReference type="ARBA" id="ARBA00022741"/>
    </source>
</evidence>
<keyword evidence="3" id="KW-0285">Flavoprotein</keyword>
<dbReference type="SUPFAM" id="SSF52402">
    <property type="entry name" value="Adenine nucleotide alpha hydrolases-like"/>
    <property type="match status" value="1"/>
</dbReference>
<keyword evidence="5" id="KW-0808">Transferase</keyword>
<evidence type="ECO:0000313" key="15">
    <source>
        <dbReference type="EMBL" id="CAI9268040.1"/>
    </source>
</evidence>
<feature type="domain" description="MoaB/Mog" evidence="14">
    <location>
        <begin position="346"/>
        <end position="479"/>
    </location>
</feature>
<proteinExistence type="predicted"/>
<keyword evidence="8" id="KW-0274">FAD</keyword>
<evidence type="ECO:0000256" key="2">
    <source>
        <dbReference type="ARBA" id="ARBA00012393"/>
    </source>
</evidence>
<dbReference type="Gene3D" id="3.40.980.10">
    <property type="entry name" value="MoaB/Mog-like domain"/>
    <property type="match status" value="1"/>
</dbReference>
<evidence type="ECO:0000256" key="8">
    <source>
        <dbReference type="ARBA" id="ARBA00022827"/>
    </source>
</evidence>
<dbReference type="EC" id="2.7.7.2" evidence="2"/>
<dbReference type="SMART" id="SM00852">
    <property type="entry name" value="MoCF_biosynth"/>
    <property type="match status" value="1"/>
</dbReference>
<feature type="region of interest" description="Disordered" evidence="13">
    <location>
        <begin position="1"/>
        <end position="21"/>
    </location>
</feature>
<dbReference type="InterPro" id="IPR002500">
    <property type="entry name" value="PAPS_reduct_dom"/>
</dbReference>
<protein>
    <recommendedName>
        <fullName evidence="2">FAD synthase</fullName>
        <ecNumber evidence="2">2.7.7.2</ecNumber>
    </recommendedName>
    <alternativeName>
        <fullName evidence="10">FAD pyrophosphorylase</fullName>
    </alternativeName>
    <alternativeName>
        <fullName evidence="11">FMN adenylyltransferase</fullName>
    </alternativeName>
</protein>
<dbReference type="PANTHER" id="PTHR23293:SF9">
    <property type="entry name" value="FAD SYNTHASE"/>
    <property type="match status" value="1"/>
</dbReference>
<evidence type="ECO:0000256" key="12">
    <source>
        <dbReference type="ARBA" id="ARBA00049494"/>
    </source>
</evidence>
<evidence type="ECO:0000259" key="14">
    <source>
        <dbReference type="SMART" id="SM00852"/>
    </source>
</evidence>
<dbReference type="SUPFAM" id="SSF53218">
    <property type="entry name" value="Molybdenum cofactor biosynthesis proteins"/>
    <property type="match status" value="1"/>
</dbReference>
<evidence type="ECO:0000256" key="11">
    <source>
        <dbReference type="ARBA" id="ARBA00031871"/>
    </source>
</evidence>
<dbReference type="Pfam" id="PF24102">
    <property type="entry name" value="FLAD1_M"/>
    <property type="match status" value="1"/>
</dbReference>
<feature type="compositionally biased region" description="Basic and acidic residues" evidence="13">
    <location>
        <begin position="7"/>
        <end position="18"/>
    </location>
</feature>
<comment type="pathway">
    <text evidence="1">Cofactor biosynthesis; FAD biosynthesis; FAD from FMN: step 1/1.</text>
</comment>
<dbReference type="Gene3D" id="3.40.50.620">
    <property type="entry name" value="HUPs"/>
    <property type="match status" value="1"/>
</dbReference>
<dbReference type="GO" id="GO:0003919">
    <property type="term" value="F:FMN adenylyltransferase activity"/>
    <property type="evidence" value="ECO:0007669"/>
    <property type="project" value="UniProtKB-EC"/>
</dbReference>
<dbReference type="GO" id="GO:0006747">
    <property type="term" value="P:FAD biosynthetic process"/>
    <property type="evidence" value="ECO:0007669"/>
    <property type="project" value="TreeGrafter"/>
</dbReference>
<gene>
    <name evidence="15" type="ORF">LSALG_LOCUS8488</name>
</gene>
<sequence length="579" mass="64329">MLVVKKSSNEEENKENSNLKKPVTTEVKYHSLMPSCKYTPVAPFPERLINHQRHPSIKTLQPSSKISQISFPQFQIPCPDFNFIRKINTEFGKKTLFDRKDLNSQTPVNVIQRALALYPIEEVAFSFNGGKDSTVLLHLLRAGFFLHQVDNGHSNGDLSTHASTFPIRTIYFESPSAFPEINSFTYETASSYGVQLDIIRQDFKSGLEALLKSKPTRAIFLGVRIGDPTAVGQEQFSPSSPGWPPFMRVNPILDWSYRDVWAFLLTCKVPYCSLYDQGYTSIGSVNDTSPNALLCIKDSGKEKFKPAYMLSDGRLERAGRAKKLPQKVKDGVKGLESHQENTPSASIIAVGDEILSGRVEDELRHLLCRKLHSIGWNVSHVAVVSSDVDSVAQEVENQKSTSDMVFLYGGVGPLPLDVSIAGVAKALGVCLAPNEEFEEHLRNLYGEKWSGDSNEMAKLPEGVTELLLHEKLPLPLIKCGNVIVFSATNVNEFDQQWDALTNSRLLATTGSFVSKHFTTFLSDIEVAQPLSKLCFEFPNVNIGCYRKSRTGPLTITLEGKDEKMVEAAMEAVSTRLSSQ</sequence>
<evidence type="ECO:0000256" key="6">
    <source>
        <dbReference type="ARBA" id="ARBA00022695"/>
    </source>
</evidence>
<dbReference type="Proteomes" id="UP001177003">
    <property type="component" value="Chromosome 1"/>
</dbReference>
<name>A0AA35VAJ0_LACSI</name>
<keyword evidence="4" id="KW-0288">FMN</keyword>
<dbReference type="InterPro" id="IPR014729">
    <property type="entry name" value="Rossmann-like_a/b/a_fold"/>
</dbReference>
<evidence type="ECO:0000256" key="9">
    <source>
        <dbReference type="ARBA" id="ARBA00022840"/>
    </source>
</evidence>
<evidence type="ECO:0000256" key="10">
    <source>
        <dbReference type="ARBA" id="ARBA00031145"/>
    </source>
</evidence>